<keyword evidence="4 12" id="KW-0479">Metal-binding</keyword>
<dbReference type="NCBIfam" id="TIGR00221">
    <property type="entry name" value="nagA"/>
    <property type="match status" value="1"/>
</dbReference>
<keyword evidence="5 9" id="KW-0378">Hydrolase</keyword>
<feature type="binding site" evidence="11">
    <location>
        <position position="142"/>
    </location>
    <ligand>
        <name>substrate</name>
    </ligand>
</feature>
<keyword evidence="6 9" id="KW-0119">Carbohydrate metabolism</keyword>
<evidence type="ECO:0000259" key="13">
    <source>
        <dbReference type="Pfam" id="PF01979"/>
    </source>
</evidence>
<evidence type="ECO:0000256" key="6">
    <source>
        <dbReference type="ARBA" id="ARBA00023277"/>
    </source>
</evidence>
<feature type="binding site" evidence="11">
    <location>
        <begin position="307"/>
        <end position="309"/>
    </location>
    <ligand>
        <name>substrate</name>
    </ligand>
</feature>
<evidence type="ECO:0000256" key="1">
    <source>
        <dbReference type="ARBA" id="ARBA00010716"/>
    </source>
</evidence>
<dbReference type="Gene3D" id="2.30.40.10">
    <property type="entry name" value="Urease, subunit C, domain 1"/>
    <property type="match status" value="1"/>
</dbReference>
<feature type="binding site" evidence="11">
    <location>
        <position position="253"/>
    </location>
    <ligand>
        <name>substrate</name>
    </ligand>
</feature>
<evidence type="ECO:0000256" key="9">
    <source>
        <dbReference type="PIRNR" id="PIRNR038994"/>
    </source>
</evidence>
<feature type="binding site" evidence="11">
    <location>
        <position position="229"/>
    </location>
    <ligand>
        <name>substrate</name>
    </ligand>
</feature>
<dbReference type="PIRSF" id="PIRSF038994">
    <property type="entry name" value="NagA"/>
    <property type="match status" value="1"/>
</dbReference>
<evidence type="ECO:0000256" key="4">
    <source>
        <dbReference type="ARBA" id="ARBA00022723"/>
    </source>
</evidence>
<evidence type="ECO:0000313" key="14">
    <source>
        <dbReference type="EMBL" id="TMJ06314.1"/>
    </source>
</evidence>
<evidence type="ECO:0000256" key="2">
    <source>
        <dbReference type="ARBA" id="ARBA00011899"/>
    </source>
</evidence>
<dbReference type="CDD" id="cd00854">
    <property type="entry name" value="NagA"/>
    <property type="match status" value="1"/>
</dbReference>
<dbReference type="SUPFAM" id="SSF51556">
    <property type="entry name" value="Metallo-dependent hydrolases"/>
    <property type="match status" value="1"/>
</dbReference>
<feature type="binding site" evidence="12">
    <location>
        <position position="197"/>
    </location>
    <ligand>
        <name>Zn(2+)</name>
        <dbReference type="ChEBI" id="CHEBI:29105"/>
    </ligand>
</feature>
<dbReference type="Proteomes" id="UP000319353">
    <property type="component" value="Unassembled WGS sequence"/>
</dbReference>
<dbReference type="InterPro" id="IPR006680">
    <property type="entry name" value="Amidohydro-rel"/>
</dbReference>
<evidence type="ECO:0000256" key="10">
    <source>
        <dbReference type="PIRSR" id="PIRSR038994-1"/>
    </source>
</evidence>
<feature type="binding site" evidence="12">
    <location>
        <position position="218"/>
    </location>
    <ligand>
        <name>Zn(2+)</name>
        <dbReference type="ChEBI" id="CHEBI:29105"/>
    </ligand>
</feature>
<dbReference type="SUPFAM" id="SSF51338">
    <property type="entry name" value="Composite domain of metallo-dependent hydrolases"/>
    <property type="match status" value="1"/>
</dbReference>
<dbReference type="FunFam" id="3.20.20.140:FF:000004">
    <property type="entry name" value="N-acetylglucosamine-6-phosphate deacetylase"/>
    <property type="match status" value="1"/>
</dbReference>
<evidence type="ECO:0000313" key="15">
    <source>
        <dbReference type="Proteomes" id="UP000319353"/>
    </source>
</evidence>
<sequence>MDASRPRVITAARIITPSGDLTPGSVEIDGGRIVSVRAGVAPGADLSATDGVLAPGFIDLQINGAAGVDFLSHVTDVAVTRVRRYLASTGVTAFLPTLITSPSSHLERALRSWQRLMAQPGAPRILGIHLEGPYLNRQFKGAHPPRYLRAPDARHAAALLDAAPGAVRLVTLAPELPGAAGVIRVLRERGCIVAAGHTAATYEQAQAAFGAGVTLVTHLFNAMRPVHHRDPGIVIAALEHPQVDISLIADFIHVHPAMVRLAVQLKKERVALITDAIAAAGSSRRVTRLGTRTVRVTDVPRLPDGTIAGSVLSMDAALRHAVSVGVSLRDAVLMVSAIPARVLGRNDLGRIEAGKPADLVVLTREFRVRSVYTAGELTYGVA</sequence>
<dbReference type="InterPro" id="IPR003764">
    <property type="entry name" value="GlcNAc_6-P_deAcase"/>
</dbReference>
<dbReference type="GO" id="GO:0046872">
    <property type="term" value="F:metal ion binding"/>
    <property type="evidence" value="ECO:0007669"/>
    <property type="project" value="UniProtKB-KW"/>
</dbReference>
<gene>
    <name evidence="14" type="primary">nagA</name>
    <name evidence="14" type="ORF">E6H01_02110</name>
</gene>
<comment type="catalytic activity">
    <reaction evidence="7">
        <text>N-acetyl-D-glucosamine 6-phosphate + H2O = D-glucosamine 6-phosphate + acetate</text>
        <dbReference type="Rhea" id="RHEA:22936"/>
        <dbReference type="ChEBI" id="CHEBI:15377"/>
        <dbReference type="ChEBI" id="CHEBI:30089"/>
        <dbReference type="ChEBI" id="CHEBI:57513"/>
        <dbReference type="ChEBI" id="CHEBI:58725"/>
        <dbReference type="EC" id="3.5.1.25"/>
    </reaction>
</comment>
<proteinExistence type="inferred from homology"/>
<name>A0A537LE64_9BACT</name>
<dbReference type="AlphaFoldDB" id="A0A537LE64"/>
<comment type="pathway">
    <text evidence="8">Amino-sugar metabolism; N-acetylneuraminate degradation; D-fructose 6-phosphate from N-acetylneuraminate: step 4/5.</text>
</comment>
<feature type="domain" description="Amidohydrolase-related" evidence="13">
    <location>
        <begin position="53"/>
        <end position="377"/>
    </location>
</feature>
<comment type="cofactor">
    <cofactor evidence="12">
        <name>a divalent metal cation</name>
        <dbReference type="ChEBI" id="CHEBI:60240"/>
    </cofactor>
    <text evidence="12">Binds 1 divalent metal cation per subunit.</text>
</comment>
<dbReference type="Gene3D" id="3.20.20.140">
    <property type="entry name" value="Metal-dependent hydrolases"/>
    <property type="match status" value="1"/>
</dbReference>
<dbReference type="InterPro" id="IPR011059">
    <property type="entry name" value="Metal-dep_hydrolase_composite"/>
</dbReference>
<evidence type="ECO:0000256" key="8">
    <source>
        <dbReference type="ARBA" id="ARBA00060590"/>
    </source>
</evidence>
<evidence type="ECO:0000256" key="12">
    <source>
        <dbReference type="PIRSR" id="PIRSR038994-3"/>
    </source>
</evidence>
<feature type="binding site" evidence="11">
    <location>
        <begin position="221"/>
        <end position="222"/>
    </location>
    <ligand>
        <name>substrate</name>
    </ligand>
</feature>
<organism evidence="14 15">
    <name type="scientific">Candidatus Segetimicrobium genomatis</name>
    <dbReference type="NCBI Taxonomy" id="2569760"/>
    <lineage>
        <taxon>Bacteria</taxon>
        <taxon>Bacillati</taxon>
        <taxon>Candidatus Sysuimicrobiota</taxon>
        <taxon>Candidatus Sysuimicrobiia</taxon>
        <taxon>Candidatus Sysuimicrobiales</taxon>
        <taxon>Candidatus Segetimicrobiaceae</taxon>
        <taxon>Candidatus Segetimicrobium</taxon>
    </lineage>
</organism>
<comment type="caution">
    <text evidence="14">The sequence shown here is derived from an EMBL/GenBank/DDBJ whole genome shotgun (WGS) entry which is preliminary data.</text>
</comment>
<accession>A0A537LE64</accession>
<dbReference type="Pfam" id="PF01979">
    <property type="entry name" value="Amidohydro_1"/>
    <property type="match status" value="1"/>
</dbReference>
<dbReference type="GO" id="GO:0006046">
    <property type="term" value="P:N-acetylglucosamine catabolic process"/>
    <property type="evidence" value="ECO:0007669"/>
    <property type="project" value="TreeGrafter"/>
</dbReference>
<dbReference type="EC" id="3.5.1.25" evidence="2"/>
<dbReference type="InterPro" id="IPR032466">
    <property type="entry name" value="Metal_Hydrolase"/>
</dbReference>
<feature type="active site" description="Proton donor/acceptor" evidence="10">
    <location>
        <position position="275"/>
    </location>
</feature>
<evidence type="ECO:0000256" key="7">
    <source>
        <dbReference type="ARBA" id="ARBA00047647"/>
    </source>
</evidence>
<dbReference type="GO" id="GO:0008448">
    <property type="term" value="F:N-acetylglucosamine-6-phosphate deacetylase activity"/>
    <property type="evidence" value="ECO:0007669"/>
    <property type="project" value="UniProtKB-EC"/>
</dbReference>
<dbReference type="EMBL" id="VBAL01000017">
    <property type="protein sequence ID" value="TMJ06314.1"/>
    <property type="molecule type" value="Genomic_DNA"/>
</dbReference>
<evidence type="ECO:0000256" key="3">
    <source>
        <dbReference type="ARBA" id="ARBA00018029"/>
    </source>
</evidence>
<comment type="similarity">
    <text evidence="1 9">Belongs to the metallo-dependent hydrolases superfamily. NagA family.</text>
</comment>
<evidence type="ECO:0000256" key="11">
    <source>
        <dbReference type="PIRSR" id="PIRSR038994-2"/>
    </source>
</evidence>
<feature type="binding site" evidence="12">
    <location>
        <position position="131"/>
    </location>
    <ligand>
        <name>Zn(2+)</name>
        <dbReference type="ChEBI" id="CHEBI:29105"/>
    </ligand>
</feature>
<evidence type="ECO:0000256" key="5">
    <source>
        <dbReference type="ARBA" id="ARBA00022801"/>
    </source>
</evidence>
<reference evidence="14 15" key="1">
    <citation type="journal article" date="2019" name="Nat. Microbiol.">
        <title>Mediterranean grassland soil C-N compound turnover is dependent on rainfall and depth, and is mediated by genomically divergent microorganisms.</title>
        <authorList>
            <person name="Diamond S."/>
            <person name="Andeer P.F."/>
            <person name="Li Z."/>
            <person name="Crits-Christoph A."/>
            <person name="Burstein D."/>
            <person name="Anantharaman K."/>
            <person name="Lane K.R."/>
            <person name="Thomas B.C."/>
            <person name="Pan C."/>
            <person name="Northen T.R."/>
            <person name="Banfield J.F."/>
        </authorList>
    </citation>
    <scope>NUCLEOTIDE SEQUENCE [LARGE SCALE GENOMIC DNA]</scope>
    <source>
        <strain evidence="14">NP_4</strain>
    </source>
</reference>
<dbReference type="PANTHER" id="PTHR11113">
    <property type="entry name" value="N-ACETYLGLUCOSAMINE-6-PHOSPHATE DEACETYLASE"/>
    <property type="match status" value="1"/>
</dbReference>
<protein>
    <recommendedName>
        <fullName evidence="3">N-acetylglucosamine-6-phosphate deacetylase</fullName>
        <ecNumber evidence="2">3.5.1.25</ecNumber>
    </recommendedName>
</protein>
<dbReference type="PANTHER" id="PTHR11113:SF14">
    <property type="entry name" value="N-ACETYLGLUCOSAMINE-6-PHOSPHATE DEACETYLASE"/>
    <property type="match status" value="1"/>
</dbReference>